<proteinExistence type="predicted"/>
<accession>A0A4R4SX46</accession>
<evidence type="ECO:0000313" key="2">
    <source>
        <dbReference type="Proteomes" id="UP000295345"/>
    </source>
</evidence>
<organism evidence="1 2">
    <name type="scientific">Streptomyces hainanensis</name>
    <dbReference type="NCBI Taxonomy" id="402648"/>
    <lineage>
        <taxon>Bacteria</taxon>
        <taxon>Bacillati</taxon>
        <taxon>Actinomycetota</taxon>
        <taxon>Actinomycetes</taxon>
        <taxon>Kitasatosporales</taxon>
        <taxon>Streptomycetaceae</taxon>
        <taxon>Streptomyces</taxon>
    </lineage>
</organism>
<gene>
    <name evidence="1" type="ORF">E1283_29690</name>
</gene>
<dbReference type="EMBL" id="SMKI01000448">
    <property type="protein sequence ID" value="TDC66533.1"/>
    <property type="molecule type" value="Genomic_DNA"/>
</dbReference>
<dbReference type="Proteomes" id="UP000295345">
    <property type="component" value="Unassembled WGS sequence"/>
</dbReference>
<name>A0A4R4SX46_9ACTN</name>
<feature type="non-terminal residue" evidence="1">
    <location>
        <position position="59"/>
    </location>
</feature>
<keyword evidence="2" id="KW-1185">Reference proteome</keyword>
<reference evidence="1 2" key="1">
    <citation type="submission" date="2019-03" db="EMBL/GenBank/DDBJ databases">
        <title>Draft genome sequences of novel Actinobacteria.</title>
        <authorList>
            <person name="Sahin N."/>
            <person name="Ay H."/>
            <person name="Saygin H."/>
        </authorList>
    </citation>
    <scope>NUCLEOTIDE SEQUENCE [LARGE SCALE GENOMIC DNA]</scope>
    <source>
        <strain evidence="1 2">DSM 41900</strain>
    </source>
</reference>
<evidence type="ECO:0000313" key="1">
    <source>
        <dbReference type="EMBL" id="TDC66533.1"/>
    </source>
</evidence>
<dbReference type="AlphaFoldDB" id="A0A4R4SX46"/>
<sequence length="59" mass="6519">MSELRVSPWKRFGHDRLYVNLPGGENVAWLDRATGQFHVIDEAHRVAALAALAPHIGTA</sequence>
<protein>
    <submittedName>
        <fullName evidence="1">NERD domain-containing protein</fullName>
    </submittedName>
</protein>
<comment type="caution">
    <text evidence="1">The sequence shown here is derived from an EMBL/GenBank/DDBJ whole genome shotgun (WGS) entry which is preliminary data.</text>
</comment>